<dbReference type="Proteomes" id="UP000612456">
    <property type="component" value="Unassembled WGS sequence"/>
</dbReference>
<dbReference type="PANTHER" id="PTHR12110">
    <property type="entry name" value="HYDROXYPYRUVATE ISOMERASE"/>
    <property type="match status" value="1"/>
</dbReference>
<accession>A0A916ZC33</accession>
<dbReference type="InterPro" id="IPR050312">
    <property type="entry name" value="IolE/XylAMocC-like"/>
</dbReference>
<name>A0A916ZC33_9BACL</name>
<gene>
    <name evidence="2" type="ORF">GCM10010911_49370</name>
</gene>
<protein>
    <recommendedName>
        <fullName evidence="1">Xylose isomerase-like TIM barrel domain-containing protein</fullName>
    </recommendedName>
</protein>
<reference evidence="2" key="2">
    <citation type="submission" date="2020-09" db="EMBL/GenBank/DDBJ databases">
        <authorList>
            <person name="Sun Q."/>
            <person name="Zhou Y."/>
        </authorList>
    </citation>
    <scope>NUCLEOTIDE SEQUENCE</scope>
    <source>
        <strain evidence="2">CGMCC 1.15178</strain>
    </source>
</reference>
<dbReference type="RefSeq" id="WP_188995933.1">
    <property type="nucleotide sequence ID" value="NZ_BMHP01000003.1"/>
</dbReference>
<dbReference type="Pfam" id="PF01261">
    <property type="entry name" value="AP_endonuc_2"/>
    <property type="match status" value="1"/>
</dbReference>
<dbReference type="InterPro" id="IPR036237">
    <property type="entry name" value="Xyl_isomerase-like_sf"/>
</dbReference>
<reference evidence="2" key="1">
    <citation type="journal article" date="2014" name="Int. J. Syst. Evol. Microbiol.">
        <title>Complete genome sequence of Corynebacterium casei LMG S-19264T (=DSM 44701T), isolated from a smear-ripened cheese.</title>
        <authorList>
            <consortium name="US DOE Joint Genome Institute (JGI-PGF)"/>
            <person name="Walter F."/>
            <person name="Albersmeier A."/>
            <person name="Kalinowski J."/>
            <person name="Ruckert C."/>
        </authorList>
    </citation>
    <scope>NUCLEOTIDE SEQUENCE</scope>
    <source>
        <strain evidence="2">CGMCC 1.15178</strain>
    </source>
</reference>
<dbReference type="InterPro" id="IPR013022">
    <property type="entry name" value="Xyl_isomerase-like_TIM-brl"/>
</dbReference>
<organism evidence="2 3">
    <name type="scientific">Paenibacillus nasutitermitis</name>
    <dbReference type="NCBI Taxonomy" id="1652958"/>
    <lineage>
        <taxon>Bacteria</taxon>
        <taxon>Bacillati</taxon>
        <taxon>Bacillota</taxon>
        <taxon>Bacilli</taxon>
        <taxon>Bacillales</taxon>
        <taxon>Paenibacillaceae</taxon>
        <taxon>Paenibacillus</taxon>
    </lineage>
</organism>
<dbReference type="Gene3D" id="3.20.20.150">
    <property type="entry name" value="Divalent-metal-dependent TIM barrel enzymes"/>
    <property type="match status" value="1"/>
</dbReference>
<keyword evidence="3" id="KW-1185">Reference proteome</keyword>
<proteinExistence type="predicted"/>
<dbReference type="SUPFAM" id="SSF51658">
    <property type="entry name" value="Xylose isomerase-like"/>
    <property type="match status" value="1"/>
</dbReference>
<dbReference type="PANTHER" id="PTHR12110:SF53">
    <property type="entry name" value="BLR5974 PROTEIN"/>
    <property type="match status" value="1"/>
</dbReference>
<dbReference type="AlphaFoldDB" id="A0A916ZC33"/>
<dbReference type="EMBL" id="BMHP01000003">
    <property type="protein sequence ID" value="GGD85097.1"/>
    <property type="molecule type" value="Genomic_DNA"/>
</dbReference>
<comment type="caution">
    <text evidence="2">The sequence shown here is derived from an EMBL/GenBank/DDBJ whole genome shotgun (WGS) entry which is preliminary data.</text>
</comment>
<feature type="domain" description="Xylose isomerase-like TIM barrel" evidence="1">
    <location>
        <begin position="25"/>
        <end position="250"/>
    </location>
</feature>
<evidence type="ECO:0000313" key="2">
    <source>
        <dbReference type="EMBL" id="GGD85097.1"/>
    </source>
</evidence>
<sequence length="268" mass="29663">MQANTLRSRWPLGMSVNAAMPPNLRQLADDGIDCIEVTWRAPDTLSGAALAECDRVICDAERHGIRVWSLHLPYGDEWDPSSPDDSVRESAVAGLTRLIDFACDRNVRTTVIHPSFEPIAPEAREARLRLASRSLGALARHAAGRGVRLAAECLPRTCLAHSAAEMLALLHDNPELWVCVDVNHLFRESPAAFIRAIGSRLATTHLSDNGGIDEEHRYPGDGIIDWPDVLRALEEVCYDGPAMYEVRGHTPDRVRANWNSLLHSKEVE</sequence>
<evidence type="ECO:0000259" key="1">
    <source>
        <dbReference type="Pfam" id="PF01261"/>
    </source>
</evidence>
<evidence type="ECO:0000313" key="3">
    <source>
        <dbReference type="Proteomes" id="UP000612456"/>
    </source>
</evidence>